<evidence type="ECO:0000259" key="2">
    <source>
        <dbReference type="Pfam" id="PF13439"/>
    </source>
</evidence>
<dbReference type="Gene3D" id="3.40.50.2000">
    <property type="entry name" value="Glycogen Phosphorylase B"/>
    <property type="match status" value="2"/>
</dbReference>
<accession>A0A6S6QMR6</accession>
<dbReference type="InterPro" id="IPR028098">
    <property type="entry name" value="Glyco_trans_4-like_N"/>
</dbReference>
<dbReference type="GO" id="GO:0016757">
    <property type="term" value="F:glycosyltransferase activity"/>
    <property type="evidence" value="ECO:0007669"/>
    <property type="project" value="InterPro"/>
</dbReference>
<dbReference type="KEGG" id="tso:IZ6_14010"/>
<dbReference type="AlphaFoldDB" id="A0A6S6QMR6"/>
<dbReference type="SUPFAM" id="SSF53756">
    <property type="entry name" value="UDP-Glycosyltransferase/glycogen phosphorylase"/>
    <property type="match status" value="1"/>
</dbReference>
<dbReference type="Pfam" id="PF00534">
    <property type="entry name" value="Glycos_transf_1"/>
    <property type="match status" value="1"/>
</dbReference>
<dbReference type="EMBL" id="AP023361">
    <property type="protein sequence ID" value="BCJ90666.1"/>
    <property type="molecule type" value="Genomic_DNA"/>
</dbReference>
<feature type="domain" description="Glycosyltransferase subfamily 4-like N-terminal" evidence="2">
    <location>
        <begin position="18"/>
        <end position="188"/>
    </location>
</feature>
<evidence type="ECO:0000259" key="1">
    <source>
        <dbReference type="Pfam" id="PF00534"/>
    </source>
</evidence>
<keyword evidence="3" id="KW-0808">Transferase</keyword>
<dbReference type="Pfam" id="PF13439">
    <property type="entry name" value="Glyco_transf_4"/>
    <property type="match status" value="1"/>
</dbReference>
<sequence>MPGESSPLRILHIFRTPVGGLFRHVMDVARGQIARGHAVGIVCDSSTGGARAEAALEQIAPLLALGLSRFPMSRNPGPSDFAALKEVRRIVKERRPDILHGHGSKGGLYARLPAFYDTSWPARIYTPHGGSFHFAGDAPRDKLYRLVEKILLFKTSLFLMESAYIARRADQDIGPIKKPLVIVRNGVTDAEFEPVTQQPDAKDILYLGEMRVLKGVDTLLHALARLARDGRRLTALLVGAGPDEQNIRNAAQELGLSAQVTFSPPMPIREALSLAKVMVMPSRGESLPYVVLEAAAARMPLIATNVGGIPEIFGPFADRLVPPGEPGFLAATIKNTFSKSEVERLTEAAALAAHIRKNFSYDRMIEDGIIAYRQALGPRHRDWPGRIKPSATPFS</sequence>
<evidence type="ECO:0000313" key="3">
    <source>
        <dbReference type="EMBL" id="BCJ90666.1"/>
    </source>
</evidence>
<feature type="domain" description="Glycosyl transferase family 1" evidence="1">
    <location>
        <begin position="191"/>
        <end position="341"/>
    </location>
</feature>
<organism evidence="3 4">
    <name type="scientific">Terrihabitans soli</name>
    <dbReference type="NCBI Taxonomy" id="708113"/>
    <lineage>
        <taxon>Bacteria</taxon>
        <taxon>Pseudomonadati</taxon>
        <taxon>Pseudomonadota</taxon>
        <taxon>Alphaproteobacteria</taxon>
        <taxon>Hyphomicrobiales</taxon>
        <taxon>Terrihabitans</taxon>
    </lineage>
</organism>
<reference evidence="3 4" key="1">
    <citation type="submission" date="2020-08" db="EMBL/GenBank/DDBJ databases">
        <title>Genome sequence of Rhizobiales bacterium strain IZ6.</title>
        <authorList>
            <person name="Nakai R."/>
            <person name="Naganuma T."/>
        </authorList>
    </citation>
    <scope>NUCLEOTIDE SEQUENCE [LARGE SCALE GENOMIC DNA]</scope>
    <source>
        <strain evidence="3 4">IZ6</strain>
    </source>
</reference>
<proteinExistence type="predicted"/>
<dbReference type="CDD" id="cd03801">
    <property type="entry name" value="GT4_PimA-like"/>
    <property type="match status" value="1"/>
</dbReference>
<dbReference type="Proteomes" id="UP000515317">
    <property type="component" value="Chromosome"/>
</dbReference>
<name>A0A6S6QMR6_9HYPH</name>
<protein>
    <submittedName>
        <fullName evidence="3">Transferase</fullName>
    </submittedName>
</protein>
<evidence type="ECO:0000313" key="4">
    <source>
        <dbReference type="Proteomes" id="UP000515317"/>
    </source>
</evidence>
<dbReference type="PANTHER" id="PTHR12526">
    <property type="entry name" value="GLYCOSYLTRANSFERASE"/>
    <property type="match status" value="1"/>
</dbReference>
<gene>
    <name evidence="3" type="ORF">IZ6_14010</name>
</gene>
<dbReference type="InterPro" id="IPR001296">
    <property type="entry name" value="Glyco_trans_1"/>
</dbReference>
<keyword evidence="4" id="KW-1185">Reference proteome</keyword>